<reference evidence="2" key="1">
    <citation type="journal article" date="2013" name="Stand. Genomic Sci.">
        <title>Genome sequence of the thermophilic fresh-water bacterium Spirochaeta caldaria type strain (H1(T)), reclassification of Spirochaeta caldaria, Spirochaeta stenostrepta, and Spirochaeta zuelzerae in the genus Treponema as Treponema caldaria comb. nov., Treponema stenostrepta comb. nov., and Treponema zuelzerae comb. nov., and emendation of the genus Treponema.</title>
        <authorList>
            <person name="Abt B."/>
            <person name="Goker M."/>
            <person name="Scheuner C."/>
            <person name="Han C."/>
            <person name="Lu M."/>
            <person name="Misra M."/>
            <person name="Lapidus A."/>
            <person name="Nolan M."/>
            <person name="Lucas S."/>
            <person name="Hammon N."/>
            <person name="Deshpande S."/>
            <person name="Cheng J.F."/>
            <person name="Tapia R."/>
            <person name="Goodwin L.A."/>
            <person name="Pitluck S."/>
            <person name="Liolios K."/>
            <person name="Pagani I."/>
            <person name="Ivanova N."/>
            <person name="Mavromatis K."/>
            <person name="Mikhailova N."/>
            <person name="Huntemann M."/>
            <person name="Pati A."/>
            <person name="Chen A."/>
            <person name="Palaniappan K."/>
            <person name="Land M."/>
            <person name="Hauser L."/>
            <person name="Jeffries C.D."/>
            <person name="Rohde M."/>
            <person name="Spring S."/>
            <person name="Gronow S."/>
            <person name="Detter J.C."/>
            <person name="Bristow J."/>
            <person name="Eisen J.A."/>
            <person name="Markowitz V."/>
            <person name="Hugenholtz P."/>
            <person name="Kyrpides N.C."/>
            <person name="Woyke T."/>
            <person name="Klenk H.P."/>
        </authorList>
    </citation>
    <scope>NUCLEOTIDE SEQUENCE</scope>
    <source>
        <strain evidence="2">ATCC 51460 / DSM 7334 / H1</strain>
    </source>
</reference>
<dbReference type="Pfam" id="PF03692">
    <property type="entry name" value="CxxCxxCC"/>
    <property type="match status" value="1"/>
</dbReference>
<dbReference type="InterPro" id="IPR005358">
    <property type="entry name" value="Puta_zinc/iron-chelating_dom"/>
</dbReference>
<dbReference type="STRING" id="744872.Spica_1398"/>
<evidence type="ECO:0000313" key="1">
    <source>
        <dbReference type="EMBL" id="AEJ19544.1"/>
    </source>
</evidence>
<dbReference type="RefSeq" id="WP_013968854.1">
    <property type="nucleotide sequence ID" value="NC_015732.1"/>
</dbReference>
<dbReference type="KEGG" id="scd:Spica_1398"/>
<dbReference type="PANTHER" id="PTHR35866">
    <property type="entry name" value="PUTATIVE-RELATED"/>
    <property type="match status" value="1"/>
</dbReference>
<evidence type="ECO:0008006" key="3">
    <source>
        <dbReference type="Google" id="ProtNLM"/>
    </source>
</evidence>
<gene>
    <name evidence="1" type="ordered locus">Spica_1398</name>
</gene>
<dbReference type="HOGENOM" id="CLU_125010_1_0_12"/>
<evidence type="ECO:0000313" key="2">
    <source>
        <dbReference type="Proteomes" id="UP000000503"/>
    </source>
</evidence>
<accession>F8F3G8</accession>
<dbReference type="Proteomes" id="UP000000503">
    <property type="component" value="Chromosome"/>
</dbReference>
<name>F8F3G8_GRAC1</name>
<dbReference type="OrthoDB" id="9810361at2"/>
<sequence length="151" mass="17659">MQQKDISPFYADGLHFSCTQCSACCRFDPGFVFLSETDVNCLARALDLTYTDFIEVYCRWIPAGGGYEQLSLKERSNYDCIFWKNGCSVYESRPLQCRTYPFWSSIVLTEESWKAVKAECPGIDRGQWHSKEEIEDQLRKREQNPIVVRRR</sequence>
<proteinExistence type="predicted"/>
<dbReference type="eggNOG" id="COG0727">
    <property type="taxonomic scope" value="Bacteria"/>
</dbReference>
<protein>
    <recommendedName>
        <fullName evidence="3">YkgJ family cysteine cluster protein</fullName>
    </recommendedName>
</protein>
<dbReference type="AlphaFoldDB" id="F8F3G8"/>
<organism evidence="1 2">
    <name type="scientific">Gracilinema caldarium (strain ATCC 51460 / DSM 7334 / H1)</name>
    <name type="common">Treponema caldarium</name>
    <dbReference type="NCBI Taxonomy" id="744872"/>
    <lineage>
        <taxon>Bacteria</taxon>
        <taxon>Pseudomonadati</taxon>
        <taxon>Spirochaetota</taxon>
        <taxon>Spirochaetia</taxon>
        <taxon>Spirochaetales</taxon>
        <taxon>Breznakiellaceae</taxon>
        <taxon>Gracilinema</taxon>
    </lineage>
</organism>
<keyword evidence="2" id="KW-1185">Reference proteome</keyword>
<dbReference type="EMBL" id="CP002868">
    <property type="protein sequence ID" value="AEJ19544.1"/>
    <property type="molecule type" value="Genomic_DNA"/>
</dbReference>
<dbReference type="PANTHER" id="PTHR35866:SF1">
    <property type="entry name" value="YKGJ FAMILY CYSTEINE CLUSTER PROTEIN"/>
    <property type="match status" value="1"/>
</dbReference>